<dbReference type="Proteomes" id="UP000178370">
    <property type="component" value="Unassembled WGS sequence"/>
</dbReference>
<evidence type="ECO:0000313" key="2">
    <source>
        <dbReference type="EMBL" id="OGG50951.1"/>
    </source>
</evidence>
<gene>
    <name evidence="2" type="ORF">A2763_02875</name>
</gene>
<keyword evidence="1" id="KW-0812">Transmembrane</keyword>
<dbReference type="STRING" id="1798482.A2763_02875"/>
<evidence type="ECO:0000313" key="3">
    <source>
        <dbReference type="Proteomes" id="UP000178370"/>
    </source>
</evidence>
<accession>A0A1F6CPL2</accession>
<name>A0A1F6CPL2_9BACT</name>
<evidence type="ECO:0000256" key="1">
    <source>
        <dbReference type="SAM" id="Phobius"/>
    </source>
</evidence>
<organism evidence="2 3">
    <name type="scientific">Candidatus Kaiserbacteria bacterium RIFCSPHIGHO2_01_FULL_54_36</name>
    <dbReference type="NCBI Taxonomy" id="1798482"/>
    <lineage>
        <taxon>Bacteria</taxon>
        <taxon>Candidatus Kaiseribacteriota</taxon>
    </lineage>
</organism>
<sequence length="234" mass="27396">MNWKRIGWYLIGIWLVPLLEGLVKLLESLSRFLERHREKVEGFARKMEERKKASWSTRVLGKLDDWLIDNVFQPTSDWWRNRTGKSNFWVAKMFAWLGLIIASWNVIANIRIDYVVAAYVVVSGIAFCAFMFRLITIMDKDAEDIEQELEATRTANPVRLLLVDERTRSLWNALLWVCMTYVVHETRFYSPFFWSAVFWVLAYIPVLYFMSCTPKPRSPLKAGNELAAQAINSS</sequence>
<dbReference type="AlphaFoldDB" id="A0A1F6CPL2"/>
<feature type="transmembrane region" description="Helical" evidence="1">
    <location>
        <begin position="192"/>
        <end position="211"/>
    </location>
</feature>
<keyword evidence="1" id="KW-1133">Transmembrane helix</keyword>
<comment type="caution">
    <text evidence="2">The sequence shown here is derived from an EMBL/GenBank/DDBJ whole genome shotgun (WGS) entry which is preliminary data.</text>
</comment>
<reference evidence="2 3" key="1">
    <citation type="journal article" date="2016" name="Nat. Commun.">
        <title>Thousands of microbial genomes shed light on interconnected biogeochemical processes in an aquifer system.</title>
        <authorList>
            <person name="Anantharaman K."/>
            <person name="Brown C.T."/>
            <person name="Hug L.A."/>
            <person name="Sharon I."/>
            <person name="Castelle C.J."/>
            <person name="Probst A.J."/>
            <person name="Thomas B.C."/>
            <person name="Singh A."/>
            <person name="Wilkins M.J."/>
            <person name="Karaoz U."/>
            <person name="Brodie E.L."/>
            <person name="Williams K.H."/>
            <person name="Hubbard S.S."/>
            <person name="Banfield J.F."/>
        </authorList>
    </citation>
    <scope>NUCLEOTIDE SEQUENCE [LARGE SCALE GENOMIC DNA]</scope>
</reference>
<dbReference type="EMBL" id="MFKV01000005">
    <property type="protein sequence ID" value="OGG50951.1"/>
    <property type="molecule type" value="Genomic_DNA"/>
</dbReference>
<protein>
    <submittedName>
        <fullName evidence="2">Uncharacterized protein</fullName>
    </submittedName>
</protein>
<feature type="transmembrane region" description="Helical" evidence="1">
    <location>
        <begin position="89"/>
        <end position="108"/>
    </location>
</feature>
<keyword evidence="1" id="KW-0472">Membrane</keyword>
<feature type="transmembrane region" description="Helical" evidence="1">
    <location>
        <begin position="114"/>
        <end position="135"/>
    </location>
</feature>
<proteinExistence type="predicted"/>